<dbReference type="Gene3D" id="3.40.50.200">
    <property type="entry name" value="Peptidase S8/S53 domain"/>
    <property type="match status" value="1"/>
</dbReference>
<dbReference type="Pfam" id="PF00082">
    <property type="entry name" value="Peptidase_S8"/>
    <property type="match status" value="1"/>
</dbReference>
<dbReference type="SUPFAM" id="SSF52743">
    <property type="entry name" value="Subtilisin-like"/>
    <property type="match status" value="1"/>
</dbReference>
<organism evidence="6 7">
    <name type="scientific">Nonomuraea monospora</name>
    <dbReference type="NCBI Taxonomy" id="568818"/>
    <lineage>
        <taxon>Bacteria</taxon>
        <taxon>Bacillati</taxon>
        <taxon>Actinomycetota</taxon>
        <taxon>Actinomycetes</taxon>
        <taxon>Streptosporangiales</taxon>
        <taxon>Streptosporangiaceae</taxon>
        <taxon>Nonomuraea</taxon>
    </lineage>
</organism>
<dbReference type="PANTHER" id="PTHR43806">
    <property type="entry name" value="PEPTIDASE S8"/>
    <property type="match status" value="1"/>
</dbReference>
<protein>
    <recommendedName>
        <fullName evidence="5">Peptidase S8/S53 domain-containing protein</fullName>
    </recommendedName>
</protein>
<dbReference type="PANTHER" id="PTHR43806:SF11">
    <property type="entry name" value="CEREVISIN-RELATED"/>
    <property type="match status" value="1"/>
</dbReference>
<evidence type="ECO:0000256" key="1">
    <source>
        <dbReference type="ARBA" id="ARBA00011073"/>
    </source>
</evidence>
<proteinExistence type="inferred from homology"/>
<keyword evidence="4" id="KW-0720">Serine protease</keyword>
<evidence type="ECO:0000256" key="4">
    <source>
        <dbReference type="ARBA" id="ARBA00022825"/>
    </source>
</evidence>
<comment type="caution">
    <text evidence="6">The sequence shown here is derived from an EMBL/GenBank/DDBJ whole genome shotgun (WGS) entry which is preliminary data.</text>
</comment>
<accession>A0ABN3CX84</accession>
<keyword evidence="7" id="KW-1185">Reference proteome</keyword>
<evidence type="ECO:0000259" key="5">
    <source>
        <dbReference type="Pfam" id="PF00082"/>
    </source>
</evidence>
<reference evidence="6 7" key="1">
    <citation type="journal article" date="2019" name="Int. J. Syst. Evol. Microbiol.">
        <title>The Global Catalogue of Microorganisms (GCM) 10K type strain sequencing project: providing services to taxonomists for standard genome sequencing and annotation.</title>
        <authorList>
            <consortium name="The Broad Institute Genomics Platform"/>
            <consortium name="The Broad Institute Genome Sequencing Center for Infectious Disease"/>
            <person name="Wu L."/>
            <person name="Ma J."/>
        </authorList>
    </citation>
    <scope>NUCLEOTIDE SEQUENCE [LARGE SCALE GENOMIC DNA]</scope>
    <source>
        <strain evidence="6 7">JCM 16114</strain>
    </source>
</reference>
<dbReference type="InterPro" id="IPR050131">
    <property type="entry name" value="Peptidase_S8_subtilisin-like"/>
</dbReference>
<dbReference type="InterPro" id="IPR000209">
    <property type="entry name" value="Peptidase_S8/S53_dom"/>
</dbReference>
<keyword evidence="2" id="KW-0645">Protease</keyword>
<dbReference type="EMBL" id="BAAAQX010000037">
    <property type="protein sequence ID" value="GAA2214043.1"/>
    <property type="molecule type" value="Genomic_DNA"/>
</dbReference>
<evidence type="ECO:0000313" key="6">
    <source>
        <dbReference type="EMBL" id="GAA2214043.1"/>
    </source>
</evidence>
<keyword evidence="3" id="KW-0378">Hydrolase</keyword>
<feature type="domain" description="Peptidase S8/S53" evidence="5">
    <location>
        <begin position="155"/>
        <end position="400"/>
    </location>
</feature>
<gene>
    <name evidence="6" type="ORF">GCM10009850_095070</name>
</gene>
<dbReference type="InterPro" id="IPR036852">
    <property type="entry name" value="Peptidase_S8/S53_dom_sf"/>
</dbReference>
<evidence type="ECO:0000256" key="2">
    <source>
        <dbReference type="ARBA" id="ARBA00022670"/>
    </source>
</evidence>
<comment type="similarity">
    <text evidence="1">Belongs to the peptidase S8 family.</text>
</comment>
<dbReference type="Proteomes" id="UP001499843">
    <property type="component" value="Unassembled WGS sequence"/>
</dbReference>
<dbReference type="RefSeq" id="WP_344490822.1">
    <property type="nucleotide sequence ID" value="NZ_BAAAQX010000037.1"/>
</dbReference>
<evidence type="ECO:0000313" key="7">
    <source>
        <dbReference type="Proteomes" id="UP001499843"/>
    </source>
</evidence>
<sequence length="444" mass="48149">MADDKVVRRRIEAFFSDQIVIDPKDVRQVGQELDALDIKMVPLQSSLRLGLHLYQLGDLAEGVRLLDPGLVERVKRAAVGTYMEGEEPSALDLALFYLREKSAAEHAGYRPVIAKNRVYENIEGSPYSGGSVGDPRPAPAFTLPARSHSSRRRPRIGIMDTPIHAHPRFAGRYVTDSDDALLEERQDRVSFSGHAIFVASVAAQQAPDAEFVIYPVLNPDRLTTSSWRLATTMAGAMDDDLDMMIMALGGATADGREPLALARACERTSGIVKVAALGNNGRNEAGAPEDVQVSELPPNIPMWPAASSTVIAVGARNADDVFPAYFSPTQEQAPWVDCTAPGQNLRGLFLSGHVWMAELNVLEGVVERTDRSDYFPSPGYATWSGSSFSAAYAGGAMAQRAYTQGISVQEVADRLFREEPGSTPTTYDHAPSAGIDGIDVIRFQ</sequence>
<evidence type="ECO:0000256" key="3">
    <source>
        <dbReference type="ARBA" id="ARBA00022801"/>
    </source>
</evidence>
<name>A0ABN3CX84_9ACTN</name>
<dbReference type="CDD" id="cd00306">
    <property type="entry name" value="Peptidases_S8_S53"/>
    <property type="match status" value="1"/>
</dbReference>